<dbReference type="OrthoDB" id="5651607at2"/>
<dbReference type="EMBL" id="LN614830">
    <property type="protein sequence ID" value="CEG59986.1"/>
    <property type="molecule type" value="Genomic_DNA"/>
</dbReference>
<dbReference type="KEGG" id="tmc:LMI_0661"/>
<keyword evidence="1" id="KW-0732">Signal</keyword>
<evidence type="ECO:0000256" key="1">
    <source>
        <dbReference type="SAM" id="SignalP"/>
    </source>
</evidence>
<dbReference type="AlphaFoldDB" id="A0A098GES2"/>
<accession>A0A098GES2</accession>
<dbReference type="Proteomes" id="UP000032414">
    <property type="component" value="Chromosome I"/>
</dbReference>
<feature type="signal peptide" evidence="1">
    <location>
        <begin position="1"/>
        <end position="20"/>
    </location>
</feature>
<gene>
    <name evidence="2" type="ORF">LMI_0661</name>
    <name evidence="3" type="ORF">SAMN02982997_02225</name>
</gene>
<evidence type="ECO:0000313" key="4">
    <source>
        <dbReference type="Proteomes" id="UP000032414"/>
    </source>
</evidence>
<evidence type="ECO:0000313" key="2">
    <source>
        <dbReference type="EMBL" id="CEG59986.1"/>
    </source>
</evidence>
<organism evidence="2 4">
    <name type="scientific">Legionella micdadei</name>
    <name type="common">Tatlockia micdadei</name>
    <dbReference type="NCBI Taxonomy" id="451"/>
    <lineage>
        <taxon>Bacteria</taxon>
        <taxon>Pseudomonadati</taxon>
        <taxon>Pseudomonadota</taxon>
        <taxon>Gammaproteobacteria</taxon>
        <taxon>Legionellales</taxon>
        <taxon>Legionellaceae</taxon>
        <taxon>Legionella</taxon>
    </lineage>
</organism>
<reference evidence="3 5" key="3">
    <citation type="submission" date="2016-10" db="EMBL/GenBank/DDBJ databases">
        <authorList>
            <person name="Varghese N."/>
            <person name="Submissions S."/>
        </authorList>
    </citation>
    <scope>NUCLEOTIDE SEQUENCE [LARGE SCALE GENOMIC DNA]</scope>
    <source>
        <strain evidence="3 5">ATCC 33218</strain>
    </source>
</reference>
<evidence type="ECO:0000313" key="3">
    <source>
        <dbReference type="EMBL" id="SCY60945.1"/>
    </source>
</evidence>
<dbReference type="RefSeq" id="WP_045098479.1">
    <property type="nucleotide sequence ID" value="NZ_CP020614.1"/>
</dbReference>
<proteinExistence type="predicted"/>
<feature type="chain" id="PRO_5009750738" evidence="1">
    <location>
        <begin position="21"/>
        <end position="133"/>
    </location>
</feature>
<reference evidence="4" key="1">
    <citation type="submission" date="2014-09" db="EMBL/GenBank/DDBJ databases">
        <authorList>
            <person name="Gomez-Valero L."/>
        </authorList>
    </citation>
    <scope>NUCLEOTIDE SEQUENCE [LARGE SCALE GENOMIC DNA]</scope>
    <source>
        <strain evidence="4">ATCC33218</strain>
    </source>
</reference>
<sequence>MKNYLLALLLLSGLSAQAPAATFSSNLEGDYECTGTDEEHPNMVFKGEMVIKKTGQTYSVNSSFSDNASYIGTGIYDKKKRTIALVFVNSQNTKETGISVMNIQENGAMTTDWTYLNRTTIGHSTCTAKKGTA</sequence>
<dbReference type="PATRIC" id="fig|451.8.peg.2326"/>
<evidence type="ECO:0000313" key="5">
    <source>
        <dbReference type="Proteomes" id="UP000182998"/>
    </source>
</evidence>
<dbReference type="EMBL" id="FMVN01000011">
    <property type="protein sequence ID" value="SCY60945.1"/>
    <property type="molecule type" value="Genomic_DNA"/>
</dbReference>
<reference evidence="2" key="2">
    <citation type="submission" date="2014-09" db="EMBL/GenBank/DDBJ databases">
        <authorList>
            <person name="GOMEZ-VALERO Laura"/>
        </authorList>
    </citation>
    <scope>NUCLEOTIDE SEQUENCE</scope>
    <source>
        <strain evidence="2">ATCC33218</strain>
    </source>
</reference>
<keyword evidence="5" id="KW-1185">Reference proteome</keyword>
<dbReference type="Proteomes" id="UP000182998">
    <property type="component" value="Unassembled WGS sequence"/>
</dbReference>
<dbReference type="HOGENOM" id="CLU_1956848_0_0_6"/>
<name>A0A098GES2_LEGMI</name>
<protein>
    <submittedName>
        <fullName evidence="2">Uncharacterized protein</fullName>
    </submittedName>
</protein>